<feature type="transmembrane region" description="Helical" evidence="1">
    <location>
        <begin position="135"/>
        <end position="157"/>
    </location>
</feature>
<accession>A0ABY8QP65</accession>
<feature type="transmembrane region" description="Helical" evidence="1">
    <location>
        <begin position="109"/>
        <end position="129"/>
    </location>
</feature>
<keyword evidence="1" id="KW-1133">Transmembrane helix</keyword>
<evidence type="ECO:0000313" key="2">
    <source>
        <dbReference type="EMBL" id="WGW10737.1"/>
    </source>
</evidence>
<keyword evidence="3" id="KW-1185">Reference proteome</keyword>
<dbReference type="InterPro" id="IPR010539">
    <property type="entry name" value="BaxI_1-like"/>
</dbReference>
<dbReference type="Proteomes" id="UP001209083">
    <property type="component" value="Chromosome"/>
</dbReference>
<feature type="transmembrane region" description="Helical" evidence="1">
    <location>
        <begin position="249"/>
        <end position="266"/>
    </location>
</feature>
<keyword evidence="1" id="KW-0812">Transmembrane</keyword>
<proteinExistence type="predicted"/>
<dbReference type="PIRSF" id="PIRSF009160">
    <property type="entry name" value="UCP009160"/>
    <property type="match status" value="1"/>
</dbReference>
<protein>
    <submittedName>
        <fullName evidence="2">Bax inhibitor-1/YccA family protein</fullName>
    </submittedName>
</protein>
<feature type="transmembrane region" description="Helical" evidence="1">
    <location>
        <begin position="61"/>
        <end position="79"/>
    </location>
</feature>
<evidence type="ECO:0000313" key="3">
    <source>
        <dbReference type="Proteomes" id="UP001209083"/>
    </source>
</evidence>
<gene>
    <name evidence="2" type="ORF">LWF01_11430</name>
</gene>
<sequence>MASRNPVFARNRALTAPRGVPGNSQAGAGSGPIMSEEQLQNLYNQPAAGPAQTGRMTYDDVMIRTAGLFGILLLGGAVGWFVPALFLPSLLIGVVLGFVNIFKREPSPALIIAYAAFQGMFLGGFSMFMERMYEGIVIQAVLATLSVFGVMLALFASGKVRVTKKFTRFFMLAIIGYAAFSLVNLVYMIASPGAGMFGMHSMEITLPIVGTFPLGVLIGAFAILLASYALVMDFDDIQRGVRNGIARKYAWSCAFGLMVTLIWLYTEMLRLLALLRGSSN</sequence>
<dbReference type="PANTHER" id="PTHR41282:SF1">
    <property type="entry name" value="CONSERVED TRANSMEMBRANE PROTEIN-RELATED"/>
    <property type="match status" value="1"/>
</dbReference>
<keyword evidence="1" id="KW-0472">Membrane</keyword>
<reference evidence="2 3" key="1">
    <citation type="submission" date="2023-05" db="EMBL/GenBank/DDBJ databases">
        <title>Lithophilousrod everest ZFBP1038 complete genpme.</title>
        <authorList>
            <person name="Tian M."/>
        </authorList>
    </citation>
    <scope>NUCLEOTIDE SEQUENCE [LARGE SCALE GENOMIC DNA]</scope>
    <source>
        <strain evidence="2 3">ZFBP1038</strain>
    </source>
</reference>
<dbReference type="PANTHER" id="PTHR41282">
    <property type="entry name" value="CONSERVED TRANSMEMBRANE PROTEIN-RELATED"/>
    <property type="match status" value="1"/>
</dbReference>
<feature type="transmembrane region" description="Helical" evidence="1">
    <location>
        <begin position="169"/>
        <end position="190"/>
    </location>
</feature>
<dbReference type="RefSeq" id="WP_349637520.1">
    <property type="nucleotide sequence ID" value="NZ_CP090958.1"/>
</dbReference>
<name>A0ABY8QP65_9MICO</name>
<organism evidence="2 3">
    <name type="scientific">Saxibacter everestensis</name>
    <dbReference type="NCBI Taxonomy" id="2909229"/>
    <lineage>
        <taxon>Bacteria</taxon>
        <taxon>Bacillati</taxon>
        <taxon>Actinomycetota</taxon>
        <taxon>Actinomycetes</taxon>
        <taxon>Micrococcales</taxon>
        <taxon>Brevibacteriaceae</taxon>
        <taxon>Saxibacter</taxon>
    </lineage>
</organism>
<dbReference type="EMBL" id="CP090958">
    <property type="protein sequence ID" value="WGW10737.1"/>
    <property type="molecule type" value="Genomic_DNA"/>
</dbReference>
<feature type="transmembrane region" description="Helical" evidence="1">
    <location>
        <begin position="210"/>
        <end position="229"/>
    </location>
</feature>
<dbReference type="Pfam" id="PF12811">
    <property type="entry name" value="BaxI_1"/>
    <property type="match status" value="1"/>
</dbReference>
<feature type="transmembrane region" description="Helical" evidence="1">
    <location>
        <begin position="85"/>
        <end position="102"/>
    </location>
</feature>
<evidence type="ECO:0000256" key="1">
    <source>
        <dbReference type="SAM" id="Phobius"/>
    </source>
</evidence>